<keyword evidence="4" id="KW-0808">Transferase</keyword>
<evidence type="ECO:0000256" key="1">
    <source>
        <dbReference type="ARBA" id="ARBA00004776"/>
    </source>
</evidence>
<keyword evidence="3" id="KW-0328">Glycosyltransferase</keyword>
<comment type="caution">
    <text evidence="6">The sequence shown here is derived from an EMBL/GenBank/DDBJ whole genome shotgun (WGS) entry which is preliminary data.</text>
</comment>
<sequence length="307" mass="33158">MSPRSAVVAVCTYRRPDQLADLLRSLPPRLAETDLATGVLVVDNDADGSARAVVDAVLPSARYVHEPTPGIAAARSTAIRAAAGADLLAFIDDDEIPLAGWLDALIRVQADTGAAAVAGRVRTELPADIDPWLRAMGYFHRPDRATGTRVRAAATSNLLLDLHQVADSGVRFDPTLGLAGGEDTLFTYQLTDTGREIVWCHESVVDSPLSPERLDRRWALDRAYGHGNTDAEIALRRAGGRPGRAGVVARWTAVGVARIVLGSGRRAWGRWRGDLHHEARGTRSIHRGRGILAGVRGDRFHEYHRSG</sequence>
<evidence type="ECO:0000256" key="2">
    <source>
        <dbReference type="ARBA" id="ARBA00006739"/>
    </source>
</evidence>
<dbReference type="InterPro" id="IPR001173">
    <property type="entry name" value="Glyco_trans_2-like"/>
</dbReference>
<proteinExistence type="inferred from homology"/>
<evidence type="ECO:0000259" key="5">
    <source>
        <dbReference type="Pfam" id="PF00535"/>
    </source>
</evidence>
<dbReference type="CDD" id="cd00761">
    <property type="entry name" value="Glyco_tranf_GTA_type"/>
    <property type="match status" value="1"/>
</dbReference>
<dbReference type="Pfam" id="PF00535">
    <property type="entry name" value="Glycos_transf_2"/>
    <property type="match status" value="1"/>
</dbReference>
<evidence type="ECO:0000313" key="6">
    <source>
        <dbReference type="EMBL" id="GGD00073.1"/>
    </source>
</evidence>
<accession>A0ABQ1PNN5</accession>
<dbReference type="PANTHER" id="PTHR43179:SF12">
    <property type="entry name" value="GALACTOFURANOSYLTRANSFERASE GLFT2"/>
    <property type="match status" value="1"/>
</dbReference>
<comment type="similarity">
    <text evidence="2">Belongs to the glycosyltransferase 2 family.</text>
</comment>
<dbReference type="SUPFAM" id="SSF53448">
    <property type="entry name" value="Nucleotide-diphospho-sugar transferases"/>
    <property type="match status" value="1"/>
</dbReference>
<gene>
    <name evidence="6" type="ORF">GCM10011512_28670</name>
</gene>
<keyword evidence="7" id="KW-1185">Reference proteome</keyword>
<feature type="domain" description="Glycosyltransferase 2-like" evidence="5">
    <location>
        <begin position="8"/>
        <end position="141"/>
    </location>
</feature>
<dbReference type="Gene3D" id="3.90.550.10">
    <property type="entry name" value="Spore Coat Polysaccharide Biosynthesis Protein SpsA, Chain A"/>
    <property type="match status" value="1"/>
</dbReference>
<name>A0ABQ1PNN5_9MICC</name>
<evidence type="ECO:0000313" key="7">
    <source>
        <dbReference type="Proteomes" id="UP000597761"/>
    </source>
</evidence>
<protein>
    <recommendedName>
        <fullName evidence="5">Glycosyltransferase 2-like domain-containing protein</fullName>
    </recommendedName>
</protein>
<dbReference type="PANTHER" id="PTHR43179">
    <property type="entry name" value="RHAMNOSYLTRANSFERASE WBBL"/>
    <property type="match status" value="1"/>
</dbReference>
<dbReference type="InterPro" id="IPR029044">
    <property type="entry name" value="Nucleotide-diphossugar_trans"/>
</dbReference>
<dbReference type="RefSeq" id="WP_188669113.1">
    <property type="nucleotide sequence ID" value="NZ_BMJI01000028.1"/>
</dbReference>
<dbReference type="Proteomes" id="UP000597761">
    <property type="component" value="Unassembled WGS sequence"/>
</dbReference>
<reference evidence="7" key="1">
    <citation type="journal article" date="2019" name="Int. J. Syst. Evol. Microbiol.">
        <title>The Global Catalogue of Microorganisms (GCM) 10K type strain sequencing project: providing services to taxonomists for standard genome sequencing and annotation.</title>
        <authorList>
            <consortium name="The Broad Institute Genomics Platform"/>
            <consortium name="The Broad Institute Genome Sequencing Center for Infectious Disease"/>
            <person name="Wu L."/>
            <person name="Ma J."/>
        </authorList>
    </citation>
    <scope>NUCLEOTIDE SEQUENCE [LARGE SCALE GENOMIC DNA]</scope>
    <source>
        <strain evidence="7">CGMCC 1.15480</strain>
    </source>
</reference>
<evidence type="ECO:0000256" key="4">
    <source>
        <dbReference type="ARBA" id="ARBA00022679"/>
    </source>
</evidence>
<organism evidence="6 7">
    <name type="scientific">Tersicoccus solisilvae</name>
    <dbReference type="NCBI Taxonomy" id="1882339"/>
    <lineage>
        <taxon>Bacteria</taxon>
        <taxon>Bacillati</taxon>
        <taxon>Actinomycetota</taxon>
        <taxon>Actinomycetes</taxon>
        <taxon>Micrococcales</taxon>
        <taxon>Micrococcaceae</taxon>
        <taxon>Tersicoccus</taxon>
    </lineage>
</organism>
<dbReference type="EMBL" id="BMJI01000028">
    <property type="protein sequence ID" value="GGD00073.1"/>
    <property type="molecule type" value="Genomic_DNA"/>
</dbReference>
<evidence type="ECO:0000256" key="3">
    <source>
        <dbReference type="ARBA" id="ARBA00022676"/>
    </source>
</evidence>
<comment type="pathway">
    <text evidence="1">Cell wall biogenesis; cell wall polysaccharide biosynthesis.</text>
</comment>